<dbReference type="NCBIfam" id="TIGR01464">
    <property type="entry name" value="hemE"/>
    <property type="match status" value="1"/>
</dbReference>
<feature type="binding site" evidence="7">
    <location>
        <position position="328"/>
    </location>
    <ligand>
        <name>substrate</name>
    </ligand>
</feature>
<evidence type="ECO:0000256" key="5">
    <source>
        <dbReference type="ARBA" id="ARBA00023239"/>
    </source>
</evidence>
<comment type="subcellular location">
    <subcellularLocation>
        <location evidence="7">Cytoplasm</location>
    </subcellularLocation>
</comment>
<feature type="site" description="Transition state stabilizer" evidence="7">
    <location>
        <position position="82"/>
    </location>
</feature>
<evidence type="ECO:0000256" key="2">
    <source>
        <dbReference type="ARBA" id="ARBA00009935"/>
    </source>
</evidence>
<evidence type="ECO:0000313" key="12">
    <source>
        <dbReference type="EMBL" id="MDQ0517024.1"/>
    </source>
</evidence>
<sequence length="348" mass="37131">MTDAGTTQREASRFLAVLDGAAVSPPPIWLMRQAGRYLPEYRAVRAEAGGFLDLCFDPARAARVTLQPIERFGFDAAILFSDILVIPHAMGRSVRFAEGEGPRLEPIDAEGIEALEVEGVVARLASVLETVERVRGSLPASTALIGFCGAPFTVATYMIAGRGTPDQAPARLLAARQPERFAMLIDRLVEASIDYLVAQLDAGADAVQIFDSWAGVLAPPSFRRWSEEPIARIVAGVRARKPGARIIGFPKGIDRAVAPFAAATGVNAVGVDWTVPLRAVRDELGGRCALQGNLDPMLLVAGGPALEAAIDDILEAMAGARFIFNLGHGIVPETPIAHVEQLIRRVRG</sequence>
<dbReference type="Proteomes" id="UP001223743">
    <property type="component" value="Unassembled WGS sequence"/>
</dbReference>
<organism evidence="12 13">
    <name type="scientific">Kaistia geumhonensis</name>
    <dbReference type="NCBI Taxonomy" id="410839"/>
    <lineage>
        <taxon>Bacteria</taxon>
        <taxon>Pseudomonadati</taxon>
        <taxon>Pseudomonadota</taxon>
        <taxon>Alphaproteobacteria</taxon>
        <taxon>Hyphomicrobiales</taxon>
        <taxon>Kaistiaceae</taxon>
        <taxon>Kaistia</taxon>
    </lineage>
</organism>
<comment type="caution">
    <text evidence="12">The sequence shown here is derived from an EMBL/GenBank/DDBJ whole genome shotgun (WGS) entry which is preliminary data.</text>
</comment>
<accession>A0ABU0M7T3</accession>
<dbReference type="InterPro" id="IPR038071">
    <property type="entry name" value="UROD/MetE-like_sf"/>
</dbReference>
<keyword evidence="7" id="KW-0963">Cytoplasm</keyword>
<comment type="similarity">
    <text evidence="2 7 9">Belongs to the uroporphyrinogen decarboxylase family.</text>
</comment>
<comment type="function">
    <text evidence="7">Catalyzes the decarboxylation of four acetate groups of uroporphyrinogen-III to yield coproporphyrinogen-III.</text>
</comment>
<comment type="caution">
    <text evidence="7">Lacks conserved residue(s) required for the propagation of feature annotation.</text>
</comment>
<dbReference type="PANTHER" id="PTHR21091:SF169">
    <property type="entry name" value="UROPORPHYRINOGEN DECARBOXYLASE"/>
    <property type="match status" value="1"/>
</dbReference>
<protein>
    <recommendedName>
        <fullName evidence="3 7">Uroporphyrinogen decarboxylase</fullName>
        <shortName evidence="7">UPD</shortName>
        <shortName evidence="7">URO-D</shortName>
        <ecNumber evidence="3 7">4.1.1.37</ecNumber>
    </recommendedName>
</protein>
<comment type="subunit">
    <text evidence="7">Homodimer.</text>
</comment>
<name>A0ABU0M7T3_9HYPH</name>
<feature type="domain" description="Uroporphyrinogen decarboxylase (URO-D)" evidence="10">
    <location>
        <begin position="27"/>
        <end position="36"/>
    </location>
</feature>
<keyword evidence="6 7" id="KW-0627">Porphyrin biosynthesis</keyword>
<dbReference type="InterPro" id="IPR006361">
    <property type="entry name" value="Uroporphyrinogen_deCO2ase_HemE"/>
</dbReference>
<comment type="pathway">
    <text evidence="1 7 8">Porphyrin-containing compound metabolism; protoporphyrin-IX biosynthesis; coproporphyrinogen-III from 5-aminolevulinate: step 4/4.</text>
</comment>
<evidence type="ECO:0000256" key="6">
    <source>
        <dbReference type="ARBA" id="ARBA00023244"/>
    </source>
</evidence>
<evidence type="ECO:0000256" key="9">
    <source>
        <dbReference type="RuleBase" id="RU004169"/>
    </source>
</evidence>
<reference evidence="12 13" key="1">
    <citation type="submission" date="2023-07" db="EMBL/GenBank/DDBJ databases">
        <title>Genomic Encyclopedia of Type Strains, Phase IV (KMG-IV): sequencing the most valuable type-strain genomes for metagenomic binning, comparative biology and taxonomic classification.</title>
        <authorList>
            <person name="Goeker M."/>
        </authorList>
    </citation>
    <scope>NUCLEOTIDE SEQUENCE [LARGE SCALE GENOMIC DNA]</scope>
    <source>
        <strain evidence="12 13">B1-1</strain>
    </source>
</reference>
<feature type="binding site" evidence="7">
    <location>
        <position position="212"/>
    </location>
    <ligand>
        <name>substrate</name>
    </ligand>
</feature>
<keyword evidence="5 7" id="KW-0456">Lyase</keyword>
<feature type="binding site" evidence="7">
    <location>
        <begin position="32"/>
        <end position="36"/>
    </location>
    <ligand>
        <name>substrate</name>
    </ligand>
</feature>
<dbReference type="CDD" id="cd00717">
    <property type="entry name" value="URO-D"/>
    <property type="match status" value="1"/>
</dbReference>
<evidence type="ECO:0000259" key="10">
    <source>
        <dbReference type="PROSITE" id="PS00906"/>
    </source>
</evidence>
<dbReference type="RefSeq" id="WP_266278825.1">
    <property type="nucleotide sequence ID" value="NZ_JAPKNF010000001.1"/>
</dbReference>
<feature type="binding site" evidence="7">
    <location>
        <position position="82"/>
    </location>
    <ligand>
        <name>substrate</name>
    </ligand>
</feature>
<feature type="domain" description="Uroporphyrinogen decarboxylase (URO-D)" evidence="11">
    <location>
        <begin position="145"/>
        <end position="161"/>
    </location>
</feature>
<gene>
    <name evidence="7" type="primary">hemE</name>
    <name evidence="12" type="ORF">QO015_002637</name>
</gene>
<dbReference type="Pfam" id="PF01208">
    <property type="entry name" value="URO-D"/>
    <property type="match status" value="1"/>
</dbReference>
<dbReference type="HAMAP" id="MF_00218">
    <property type="entry name" value="URO_D"/>
    <property type="match status" value="1"/>
</dbReference>
<feature type="binding site" evidence="7">
    <location>
        <position position="157"/>
    </location>
    <ligand>
        <name>substrate</name>
    </ligand>
</feature>
<keyword evidence="13" id="KW-1185">Reference proteome</keyword>
<comment type="catalytic activity">
    <reaction evidence="7 8">
        <text>uroporphyrinogen III + 4 H(+) = coproporphyrinogen III + 4 CO2</text>
        <dbReference type="Rhea" id="RHEA:19865"/>
        <dbReference type="ChEBI" id="CHEBI:15378"/>
        <dbReference type="ChEBI" id="CHEBI:16526"/>
        <dbReference type="ChEBI" id="CHEBI:57308"/>
        <dbReference type="ChEBI" id="CHEBI:57309"/>
        <dbReference type="EC" id="4.1.1.37"/>
    </reaction>
</comment>
<evidence type="ECO:0000256" key="8">
    <source>
        <dbReference type="RuleBase" id="RU000554"/>
    </source>
</evidence>
<dbReference type="EC" id="4.1.1.37" evidence="3 7"/>
<dbReference type="Gene3D" id="3.20.20.210">
    <property type="match status" value="1"/>
</dbReference>
<evidence type="ECO:0000256" key="3">
    <source>
        <dbReference type="ARBA" id="ARBA00012288"/>
    </source>
</evidence>
<dbReference type="PANTHER" id="PTHR21091">
    <property type="entry name" value="METHYLTETRAHYDROFOLATE:HOMOCYSTEINE METHYLTRANSFERASE RELATED"/>
    <property type="match status" value="1"/>
</dbReference>
<evidence type="ECO:0000259" key="11">
    <source>
        <dbReference type="PROSITE" id="PS00907"/>
    </source>
</evidence>
<dbReference type="GO" id="GO:0004853">
    <property type="term" value="F:uroporphyrinogen decarboxylase activity"/>
    <property type="evidence" value="ECO:0007669"/>
    <property type="project" value="UniProtKB-EC"/>
</dbReference>
<evidence type="ECO:0000256" key="4">
    <source>
        <dbReference type="ARBA" id="ARBA00022793"/>
    </source>
</evidence>
<dbReference type="EMBL" id="JAUSWJ010000001">
    <property type="protein sequence ID" value="MDQ0517024.1"/>
    <property type="molecule type" value="Genomic_DNA"/>
</dbReference>
<evidence type="ECO:0000256" key="1">
    <source>
        <dbReference type="ARBA" id="ARBA00004804"/>
    </source>
</evidence>
<keyword evidence="4 7" id="KW-0210">Decarboxylase</keyword>
<dbReference type="PROSITE" id="PS00907">
    <property type="entry name" value="UROD_2"/>
    <property type="match status" value="1"/>
</dbReference>
<proteinExistence type="inferred from homology"/>
<dbReference type="InterPro" id="IPR000257">
    <property type="entry name" value="Uroporphyrinogen_deCOase"/>
</dbReference>
<evidence type="ECO:0000256" key="7">
    <source>
        <dbReference type="HAMAP-Rule" id="MF_00218"/>
    </source>
</evidence>
<dbReference type="PROSITE" id="PS00906">
    <property type="entry name" value="UROD_1"/>
    <property type="match status" value="1"/>
</dbReference>
<dbReference type="SUPFAM" id="SSF51726">
    <property type="entry name" value="UROD/MetE-like"/>
    <property type="match status" value="1"/>
</dbReference>
<evidence type="ECO:0000313" key="13">
    <source>
        <dbReference type="Proteomes" id="UP001223743"/>
    </source>
</evidence>